<dbReference type="Gene3D" id="1.10.260.40">
    <property type="entry name" value="lambda repressor-like DNA-binding domains"/>
    <property type="match status" value="1"/>
</dbReference>
<feature type="domain" description="Ner winged helix-turn-helix DNA-binding" evidence="5">
    <location>
        <begin position="4"/>
        <end position="72"/>
    </location>
</feature>
<dbReference type="Pfam" id="PF13693">
    <property type="entry name" value="HTH_35"/>
    <property type="match status" value="1"/>
</dbReference>
<keyword evidence="7" id="KW-1185">Reference proteome</keyword>
<dbReference type="KEGG" id="pes:SOPEG_2095"/>
<proteinExistence type="inferred from homology"/>
<comment type="similarity">
    <text evidence="1">Belongs to the ner transcriptional regulatory family.</text>
</comment>
<dbReference type="InterPro" id="IPR010982">
    <property type="entry name" value="Lambda_DNA-bd_dom_sf"/>
</dbReference>
<gene>
    <name evidence="6" type="ORF">SOPEG_2095</name>
</gene>
<sequence length="74" mass="8451">MGHDWSSKAIITALDKKGVSLRTLEQELGLRANSIRNVFYRRVNCYQEAIAQAIGVNPAVIWPSRYHREKHKSA</sequence>
<reference evidence="6 7" key="1">
    <citation type="journal article" date="2014" name="Genome Biol. Evol.">
        <title>Genome degeneration and adaptation in a nascent stage of symbiosis.</title>
        <authorList>
            <person name="Oakeson K.F."/>
            <person name="Gil R."/>
            <person name="Clayton A.L."/>
            <person name="Dunn D.M."/>
            <person name="von Niederhausern A.C."/>
            <person name="Hamil C."/>
            <person name="Aoyagi A."/>
            <person name="Duval B."/>
            <person name="Baca A."/>
            <person name="Silva F.J."/>
            <person name="Vallier A."/>
            <person name="Jackson D.G."/>
            <person name="Latorre A."/>
            <person name="Weiss R.B."/>
            <person name="Heddi A."/>
            <person name="Moya A."/>
            <person name="Dale C."/>
        </authorList>
    </citation>
    <scope>NUCLEOTIDE SEQUENCE [LARGE SCALE GENOMIC DNA]</scope>
    <source>
        <strain evidence="7">none</strain>
    </source>
</reference>
<dbReference type="eggNOG" id="COG3423">
    <property type="taxonomic scope" value="Bacteria"/>
</dbReference>
<accession>W0HJJ9</accession>
<evidence type="ECO:0000256" key="2">
    <source>
        <dbReference type="ARBA" id="ARBA00023015"/>
    </source>
</evidence>
<dbReference type="AlphaFoldDB" id="W0HJJ9"/>
<keyword evidence="2" id="KW-0805">Transcription regulation</keyword>
<evidence type="ECO:0000256" key="3">
    <source>
        <dbReference type="ARBA" id="ARBA00023125"/>
    </source>
</evidence>
<evidence type="ECO:0000313" key="7">
    <source>
        <dbReference type="Proteomes" id="UP000019025"/>
    </source>
</evidence>
<dbReference type="SUPFAM" id="SSF47413">
    <property type="entry name" value="lambda repressor-like DNA-binding domains"/>
    <property type="match status" value="1"/>
</dbReference>
<evidence type="ECO:0000259" key="5">
    <source>
        <dbReference type="Pfam" id="PF13693"/>
    </source>
</evidence>
<keyword evidence="3" id="KW-0238">DNA-binding</keyword>
<dbReference type="Proteomes" id="UP000019025">
    <property type="component" value="Chromosome"/>
</dbReference>
<dbReference type="EMBL" id="CP006568">
    <property type="protein sequence ID" value="AHF74001.1"/>
    <property type="molecule type" value="Genomic_DNA"/>
</dbReference>
<organism evidence="6 7">
    <name type="scientific">Candidatus Sodalis pierantonii str. SOPE</name>
    <dbReference type="NCBI Taxonomy" id="2342"/>
    <lineage>
        <taxon>Bacteria</taxon>
        <taxon>Pseudomonadati</taxon>
        <taxon>Pseudomonadota</taxon>
        <taxon>Gammaproteobacteria</taxon>
        <taxon>Enterobacterales</taxon>
        <taxon>Bruguierivoracaceae</taxon>
        <taxon>Sodalis</taxon>
    </lineage>
</organism>
<dbReference type="HOGENOM" id="CLU_162005_3_1_6"/>
<keyword evidence="4" id="KW-0804">Transcription</keyword>
<evidence type="ECO:0000313" key="6">
    <source>
        <dbReference type="EMBL" id="AHF74001.1"/>
    </source>
</evidence>
<protein>
    <submittedName>
        <fullName evidence="6">Putative prophage transcriptional regulator</fullName>
    </submittedName>
</protein>
<dbReference type="InterPro" id="IPR038722">
    <property type="entry name" value="Ner_HTH_dom"/>
</dbReference>
<evidence type="ECO:0000256" key="1">
    <source>
        <dbReference type="ARBA" id="ARBA00006157"/>
    </source>
</evidence>
<evidence type="ECO:0000256" key="4">
    <source>
        <dbReference type="ARBA" id="ARBA00023163"/>
    </source>
</evidence>
<name>W0HJJ9_9GAMM</name>
<dbReference type="GO" id="GO:0003677">
    <property type="term" value="F:DNA binding"/>
    <property type="evidence" value="ECO:0007669"/>
    <property type="project" value="UniProtKB-KW"/>
</dbReference>